<keyword evidence="1" id="KW-0472">Membrane</keyword>
<feature type="transmembrane region" description="Helical" evidence="1">
    <location>
        <begin position="77"/>
        <end position="96"/>
    </location>
</feature>
<evidence type="ECO:0000313" key="2">
    <source>
        <dbReference type="EMBL" id="SEL90356.1"/>
    </source>
</evidence>
<evidence type="ECO:0000313" key="3">
    <source>
        <dbReference type="Proteomes" id="UP000199120"/>
    </source>
</evidence>
<dbReference type="Proteomes" id="UP000199120">
    <property type="component" value="Unassembled WGS sequence"/>
</dbReference>
<organism evidence="2 3">
    <name type="scientific">Paraburkholderia caballeronis</name>
    <dbReference type="NCBI Taxonomy" id="416943"/>
    <lineage>
        <taxon>Bacteria</taxon>
        <taxon>Pseudomonadati</taxon>
        <taxon>Pseudomonadota</taxon>
        <taxon>Betaproteobacteria</taxon>
        <taxon>Burkholderiales</taxon>
        <taxon>Burkholderiaceae</taxon>
        <taxon>Paraburkholderia</taxon>
    </lineage>
</organism>
<feature type="transmembrane region" description="Helical" evidence="1">
    <location>
        <begin position="212"/>
        <end position="230"/>
    </location>
</feature>
<feature type="transmembrane region" description="Helical" evidence="1">
    <location>
        <begin position="377"/>
        <end position="397"/>
    </location>
</feature>
<dbReference type="STRING" id="416943.SAMN05445871_2386"/>
<evidence type="ECO:0000256" key="1">
    <source>
        <dbReference type="SAM" id="Phobius"/>
    </source>
</evidence>
<feature type="transmembrane region" description="Helical" evidence="1">
    <location>
        <begin position="47"/>
        <end position="65"/>
    </location>
</feature>
<feature type="transmembrane region" description="Helical" evidence="1">
    <location>
        <begin position="102"/>
        <end position="122"/>
    </location>
</feature>
<feature type="transmembrane region" description="Helical" evidence="1">
    <location>
        <begin position="177"/>
        <end position="205"/>
    </location>
</feature>
<keyword evidence="1" id="KW-1133">Transmembrane helix</keyword>
<evidence type="ECO:0008006" key="4">
    <source>
        <dbReference type="Google" id="ProtNLM"/>
    </source>
</evidence>
<feature type="transmembrane region" description="Helical" evidence="1">
    <location>
        <begin position="151"/>
        <end position="171"/>
    </location>
</feature>
<keyword evidence="3" id="KW-1185">Reference proteome</keyword>
<dbReference type="RefSeq" id="WP_090545061.1">
    <property type="nucleotide sequence ID" value="NZ_FNSR01000001.1"/>
</dbReference>
<reference evidence="3" key="1">
    <citation type="submission" date="2016-10" db="EMBL/GenBank/DDBJ databases">
        <authorList>
            <person name="Varghese N."/>
            <person name="Submissions S."/>
        </authorList>
    </citation>
    <scope>NUCLEOTIDE SEQUENCE [LARGE SCALE GENOMIC DNA]</scope>
    <source>
        <strain evidence="3">LMG 26416</strain>
    </source>
</reference>
<keyword evidence="1" id="KW-0812">Transmembrane</keyword>
<name>A0A1H7U106_9BURK</name>
<protein>
    <recommendedName>
        <fullName evidence="4">Major Facilitator Superfamily protein</fullName>
    </recommendedName>
</protein>
<gene>
    <name evidence="2" type="ORF">SAMN05192542_11764</name>
</gene>
<proteinExistence type="predicted"/>
<accession>A0A1H7U106</accession>
<sequence>MKPASRRVAMPPGLHAAGAWCGLAGGAALLAAGLVLAAAGVARGQVAAASAGIVLLTMIALPAAMARRFGSRAGAPVAAALMLSMIATGVAAAAATRGAGSSSGWLLAPAALLLLASTRPLWRARRADAGIGAAREAALPSPRDVHRHAGWLRAAAPVALPALLAGLSSGVLARFQLFAICGAGAFAPSHALAAFVVATAGALLADRFERRRVLLALFAWRGALLAALTLDALLPFFTLAAPLFAVLDCVTIATLLRTPGAASATWLAGCSGAAPLAGSLDIPCTVSPAGRVDATRTASPAGRIGAPCAASPTGRVEAARTAQPASRIGTAYTASPAGRTASALAASHASCPGAIHHAGMLAGAALALTPWCFGDGFHPLFLFGGALNLVCAAAFAVRRDARHEPRRRAPPAFAPGSEFTLR</sequence>
<dbReference type="AlphaFoldDB" id="A0A1H7U106"/>
<dbReference type="EMBL" id="FOAJ01000017">
    <property type="protein sequence ID" value="SEL90356.1"/>
    <property type="molecule type" value="Genomic_DNA"/>
</dbReference>